<proteinExistence type="predicted"/>
<feature type="compositionally biased region" description="Basic residues" evidence="1">
    <location>
        <begin position="22"/>
        <end position="32"/>
    </location>
</feature>
<evidence type="ECO:0000313" key="2">
    <source>
        <dbReference type="EMBL" id="KYM93721.1"/>
    </source>
</evidence>
<sequence length="112" mass="12431">MWQCFGCTVRDPNLGQGSPRCSKARRRRWAKRRGGEAPSRGTGAATRRSRRASLAARRYARYCAGLIAVAGLDWSHYLPAISRHDTRGNSWKLDDAAESAERVASIRGLNSK</sequence>
<protein>
    <submittedName>
        <fullName evidence="2">Uncharacterized protein</fullName>
    </submittedName>
</protein>
<accession>A0A151I6K0</accession>
<feature type="compositionally biased region" description="Low complexity" evidence="1">
    <location>
        <begin position="39"/>
        <end position="50"/>
    </location>
</feature>
<dbReference type="EMBL" id="KQ978473">
    <property type="protein sequence ID" value="KYM93721.1"/>
    <property type="molecule type" value="Genomic_DNA"/>
</dbReference>
<evidence type="ECO:0000313" key="3">
    <source>
        <dbReference type="Proteomes" id="UP000078542"/>
    </source>
</evidence>
<reference evidence="2 3" key="1">
    <citation type="submission" date="2016-03" db="EMBL/GenBank/DDBJ databases">
        <title>Cyphomyrmex costatus WGS genome.</title>
        <authorList>
            <person name="Nygaard S."/>
            <person name="Hu H."/>
            <person name="Boomsma J."/>
            <person name="Zhang G."/>
        </authorList>
    </citation>
    <scope>NUCLEOTIDE SEQUENCE [LARGE SCALE GENOMIC DNA]</scope>
    <source>
        <strain evidence="2">MS0001</strain>
        <tissue evidence="2">Whole body</tissue>
    </source>
</reference>
<dbReference type="Proteomes" id="UP000078542">
    <property type="component" value="Unassembled WGS sequence"/>
</dbReference>
<evidence type="ECO:0000256" key="1">
    <source>
        <dbReference type="SAM" id="MobiDB-lite"/>
    </source>
</evidence>
<keyword evidence="3" id="KW-1185">Reference proteome</keyword>
<gene>
    <name evidence="2" type="ORF">ALC62_15707</name>
</gene>
<name>A0A151I6K0_9HYME</name>
<organism evidence="2 3">
    <name type="scientific">Cyphomyrmex costatus</name>
    <dbReference type="NCBI Taxonomy" id="456900"/>
    <lineage>
        <taxon>Eukaryota</taxon>
        <taxon>Metazoa</taxon>
        <taxon>Ecdysozoa</taxon>
        <taxon>Arthropoda</taxon>
        <taxon>Hexapoda</taxon>
        <taxon>Insecta</taxon>
        <taxon>Pterygota</taxon>
        <taxon>Neoptera</taxon>
        <taxon>Endopterygota</taxon>
        <taxon>Hymenoptera</taxon>
        <taxon>Apocrita</taxon>
        <taxon>Aculeata</taxon>
        <taxon>Formicoidea</taxon>
        <taxon>Formicidae</taxon>
        <taxon>Myrmicinae</taxon>
        <taxon>Cyphomyrmex</taxon>
    </lineage>
</organism>
<feature type="region of interest" description="Disordered" evidence="1">
    <location>
        <begin position="15"/>
        <end position="50"/>
    </location>
</feature>
<dbReference type="AlphaFoldDB" id="A0A151I6K0"/>